<dbReference type="RefSeq" id="WP_141966847.1">
    <property type="nucleotide sequence ID" value="NZ_VFPO01000001.1"/>
</dbReference>
<protein>
    <submittedName>
        <fullName evidence="1">Uncharacterized protein</fullName>
    </submittedName>
</protein>
<accession>A0A543IB40</accession>
<dbReference type="OrthoDB" id="3478911at2"/>
<proteinExistence type="predicted"/>
<evidence type="ECO:0000313" key="2">
    <source>
        <dbReference type="Proteomes" id="UP000316706"/>
    </source>
</evidence>
<dbReference type="Proteomes" id="UP000316706">
    <property type="component" value="Unassembled WGS sequence"/>
</dbReference>
<evidence type="ECO:0000313" key="1">
    <source>
        <dbReference type="EMBL" id="TQM67798.1"/>
    </source>
</evidence>
<name>A0A543IB40_9ACTN</name>
<keyword evidence="2" id="KW-1185">Reference proteome</keyword>
<comment type="caution">
    <text evidence="1">The sequence shown here is derived from an EMBL/GenBank/DDBJ whole genome shotgun (WGS) entry which is preliminary data.</text>
</comment>
<dbReference type="AlphaFoldDB" id="A0A543IB40"/>
<sequence>MSTQVMSDADTALAHLERLTDELRARGWNVEVSAPDDRWPCALVSDPSTPAMDENVIAARDRSGDTWSYFHGWGERIAPCSDPAEAAAVLGRVLTARRSN</sequence>
<organism evidence="1 2">
    <name type="scientific">Actinomadura hallensis</name>
    <dbReference type="NCBI Taxonomy" id="337895"/>
    <lineage>
        <taxon>Bacteria</taxon>
        <taxon>Bacillati</taxon>
        <taxon>Actinomycetota</taxon>
        <taxon>Actinomycetes</taxon>
        <taxon>Streptosporangiales</taxon>
        <taxon>Thermomonosporaceae</taxon>
        <taxon>Actinomadura</taxon>
    </lineage>
</organism>
<reference evidence="1 2" key="1">
    <citation type="submission" date="2019-06" db="EMBL/GenBank/DDBJ databases">
        <title>Sequencing the genomes of 1000 actinobacteria strains.</title>
        <authorList>
            <person name="Klenk H.-P."/>
        </authorList>
    </citation>
    <scope>NUCLEOTIDE SEQUENCE [LARGE SCALE GENOMIC DNA]</scope>
    <source>
        <strain evidence="1 2">DSM 45043</strain>
    </source>
</reference>
<dbReference type="EMBL" id="VFPO01000001">
    <property type="protein sequence ID" value="TQM67798.1"/>
    <property type="molecule type" value="Genomic_DNA"/>
</dbReference>
<gene>
    <name evidence="1" type="ORF">FHX41_1419</name>
</gene>